<reference evidence="4" key="1">
    <citation type="submission" date="2022-11" db="UniProtKB">
        <authorList>
            <consortium name="WormBaseParasite"/>
        </authorList>
    </citation>
    <scope>IDENTIFICATION</scope>
</reference>
<dbReference type="InterPro" id="IPR001507">
    <property type="entry name" value="ZP_dom"/>
</dbReference>
<evidence type="ECO:0000313" key="3">
    <source>
        <dbReference type="Proteomes" id="UP000887565"/>
    </source>
</evidence>
<dbReference type="AlphaFoldDB" id="A0A915IE13"/>
<dbReference type="InterPro" id="IPR057475">
    <property type="entry name" value="CUT_C"/>
</dbReference>
<dbReference type="WBParaSite" id="nRc.2.0.1.t12043-RA">
    <property type="protein sequence ID" value="nRc.2.0.1.t12043-RA"/>
    <property type="gene ID" value="nRc.2.0.1.g12043"/>
</dbReference>
<name>A0A915IE13_ROMCU</name>
<dbReference type="PANTHER" id="PTHR22907">
    <property type="entry name" value="GH04558P"/>
    <property type="match status" value="1"/>
</dbReference>
<organism evidence="3 4">
    <name type="scientific">Romanomermis culicivorax</name>
    <name type="common">Nematode worm</name>
    <dbReference type="NCBI Taxonomy" id="13658"/>
    <lineage>
        <taxon>Eukaryota</taxon>
        <taxon>Metazoa</taxon>
        <taxon>Ecdysozoa</taxon>
        <taxon>Nematoda</taxon>
        <taxon>Enoplea</taxon>
        <taxon>Dorylaimia</taxon>
        <taxon>Mermithida</taxon>
        <taxon>Mermithoidea</taxon>
        <taxon>Mermithidae</taxon>
        <taxon>Romanomermis</taxon>
    </lineage>
</organism>
<keyword evidence="3" id="KW-1185">Reference proteome</keyword>
<evidence type="ECO:0000259" key="2">
    <source>
        <dbReference type="PROSITE" id="PS51034"/>
    </source>
</evidence>
<evidence type="ECO:0000256" key="1">
    <source>
        <dbReference type="ARBA" id="ARBA00022729"/>
    </source>
</evidence>
<dbReference type="PROSITE" id="PS51034">
    <property type="entry name" value="ZP_2"/>
    <property type="match status" value="1"/>
</dbReference>
<feature type="domain" description="ZP" evidence="2">
    <location>
        <begin position="1"/>
        <end position="133"/>
    </location>
</feature>
<dbReference type="InterPro" id="IPR051962">
    <property type="entry name" value="Cuticlin"/>
</dbReference>
<accession>A0A915IE13</accession>
<dbReference type="PANTHER" id="PTHR22907:SF54">
    <property type="entry name" value="GH04558P"/>
    <property type="match status" value="1"/>
</dbReference>
<dbReference type="Gene3D" id="2.60.40.4100">
    <property type="entry name" value="Zona pellucida, ZP-C domain"/>
    <property type="match status" value="1"/>
</dbReference>
<keyword evidence="1" id="KW-0732">Signal</keyword>
<dbReference type="Proteomes" id="UP000887565">
    <property type="component" value="Unplaced"/>
</dbReference>
<proteinExistence type="predicted"/>
<evidence type="ECO:0000313" key="4">
    <source>
        <dbReference type="WBParaSite" id="nRc.2.0.1.t12043-RA"/>
    </source>
</evidence>
<dbReference type="Pfam" id="PF25301">
    <property type="entry name" value="CUT_C"/>
    <property type="match status" value="1"/>
</dbReference>
<sequence>MLSTDEVRDSGRMPVCTYQVRRESRTGAIVKYAKVGEPVYHTWECDGSSYKLLVKNCFVDDGQGTRYQILDDKGCVVDKYILPGIQYDNADPSKAWVEAHVFKYADRPTVYFQCAVLVCNKNEKSCDGITPPKCPGVSGFEAVSGTATSSWPANNVNRGVYNSTAEKSAPSAKSAPSVYPSQLRIFRDFTAENGGLRRRKRQIVSETSSEMETTTKNQIIKVKRQNKLHRSNKNHDRRSTTNVAEVDLISDAITVIEIDDSATLKNGKNNAMDAKITSMLTFATCDLNILT</sequence>
<protein>
    <submittedName>
        <fullName evidence="4">ZP domain-containing protein</fullName>
    </submittedName>
</protein>
<dbReference type="SMART" id="SM00241">
    <property type="entry name" value="ZP"/>
    <property type="match status" value="1"/>
</dbReference>
<dbReference type="InterPro" id="IPR042235">
    <property type="entry name" value="ZP-C_dom"/>
</dbReference>